<dbReference type="Pfam" id="PF21338">
    <property type="entry name" value="Top1B_N_bact"/>
    <property type="match status" value="1"/>
</dbReference>
<dbReference type="GO" id="GO:0003917">
    <property type="term" value="F:DNA topoisomerase type I (single strand cut, ATP-independent) activity"/>
    <property type="evidence" value="ECO:0007669"/>
    <property type="project" value="UniProtKB-EC"/>
</dbReference>
<feature type="domain" description="DNA topoisomerase IB N-terminal" evidence="8">
    <location>
        <begin position="23"/>
        <end position="71"/>
    </location>
</feature>
<proteinExistence type="inferred from homology"/>
<dbReference type="AlphaFoldDB" id="A0A420DU20"/>
<dbReference type="RefSeq" id="WP_025061063.1">
    <property type="nucleotide sequence ID" value="NZ_RAQK01000001.1"/>
</dbReference>
<dbReference type="InterPro" id="IPR013500">
    <property type="entry name" value="TopoI_cat_euk"/>
</dbReference>
<evidence type="ECO:0000256" key="5">
    <source>
        <dbReference type="ARBA" id="ARBA00023125"/>
    </source>
</evidence>
<accession>A0A420DU20</accession>
<evidence type="ECO:0000259" key="7">
    <source>
        <dbReference type="Pfam" id="PF01028"/>
    </source>
</evidence>
<dbReference type="PROSITE" id="PS52038">
    <property type="entry name" value="TOPO_IB_2"/>
    <property type="match status" value="1"/>
</dbReference>
<evidence type="ECO:0000256" key="3">
    <source>
        <dbReference type="ARBA" id="ARBA00012891"/>
    </source>
</evidence>
<name>A0A420DU20_9RHOB</name>
<dbReference type="InterPro" id="IPR001631">
    <property type="entry name" value="TopoI"/>
</dbReference>
<dbReference type="Gene3D" id="1.10.132.120">
    <property type="match status" value="1"/>
</dbReference>
<sequence length="319" mass="35131">MTAELVYYSDDKPGIRRIRRGRGFSYTSPDGTSISDTSERKRLEALAVPPAYEDVWMCPLHNGHLQATGRDARARKQYRYHEEWSEAQAKTKFEGLVNFANSLPRLRAQVSRDLKEDAGAREFALACAVTLIDRTSLRVGNPEYTTQNGSHGALTLRHKHISLEEGGIRLRYTAKGGKKVRKLVKDKTLCRALNKIDDLPGAQILSWLDADEEVHALTSQALNCYIASSAGGEGFTAKTFRTWAGSVAAFEVAEKGGATIKEIAQAAADRLSNTPTVARNSYIHPEIIALAGVDDPKQFDAGRSGLRAAENRLLGFLER</sequence>
<comment type="catalytic activity">
    <reaction evidence="1">
        <text>ATP-independent breakage of single-stranded DNA, followed by passage and rejoining.</text>
        <dbReference type="EC" id="5.6.2.1"/>
    </reaction>
</comment>
<protein>
    <recommendedName>
        <fullName evidence="3">DNA topoisomerase</fullName>
        <ecNumber evidence="3">5.6.2.1</ecNumber>
    </recommendedName>
</protein>
<keyword evidence="6 9" id="KW-0413">Isomerase</keyword>
<feature type="domain" description="DNA topoisomerase I catalytic core eukaryotic-type" evidence="7">
    <location>
        <begin position="87"/>
        <end position="255"/>
    </location>
</feature>
<gene>
    <name evidence="9" type="ORF">C8N30_2292</name>
</gene>
<reference evidence="9 10" key="1">
    <citation type="submission" date="2018-09" db="EMBL/GenBank/DDBJ databases">
        <title>Genomic Encyclopedia of Archaeal and Bacterial Type Strains, Phase II (KMG-II): from individual species to whole genera.</title>
        <authorList>
            <person name="Goeker M."/>
        </authorList>
    </citation>
    <scope>NUCLEOTIDE SEQUENCE [LARGE SCALE GENOMIC DNA]</scope>
    <source>
        <strain evidence="9 10">DSM 11458</strain>
    </source>
</reference>
<dbReference type="GO" id="GO:0003677">
    <property type="term" value="F:DNA binding"/>
    <property type="evidence" value="ECO:0007669"/>
    <property type="project" value="UniProtKB-KW"/>
</dbReference>
<evidence type="ECO:0000256" key="1">
    <source>
        <dbReference type="ARBA" id="ARBA00000213"/>
    </source>
</evidence>
<evidence type="ECO:0000313" key="9">
    <source>
        <dbReference type="EMBL" id="RKE97673.1"/>
    </source>
</evidence>
<evidence type="ECO:0000256" key="2">
    <source>
        <dbReference type="ARBA" id="ARBA00006645"/>
    </source>
</evidence>
<dbReference type="OrthoDB" id="9778962at2"/>
<evidence type="ECO:0000313" key="10">
    <source>
        <dbReference type="Proteomes" id="UP000284407"/>
    </source>
</evidence>
<dbReference type="InterPro" id="IPR014711">
    <property type="entry name" value="TopoI_cat_a-hlx-sub_euk"/>
</dbReference>
<dbReference type="InterPro" id="IPR011010">
    <property type="entry name" value="DNA_brk_join_enz"/>
</dbReference>
<evidence type="ECO:0000256" key="4">
    <source>
        <dbReference type="ARBA" id="ARBA00023029"/>
    </source>
</evidence>
<dbReference type="EC" id="5.6.2.1" evidence="3"/>
<evidence type="ECO:0000259" key="8">
    <source>
        <dbReference type="Pfam" id="PF21338"/>
    </source>
</evidence>
<comment type="caution">
    <text evidence="9">The sequence shown here is derived from an EMBL/GenBank/DDBJ whole genome shotgun (WGS) entry which is preliminary data.</text>
</comment>
<dbReference type="Gene3D" id="3.90.15.10">
    <property type="entry name" value="Topoisomerase I, Chain A, domain 3"/>
    <property type="match status" value="1"/>
</dbReference>
<keyword evidence="5" id="KW-0238">DNA-binding</keyword>
<keyword evidence="4" id="KW-0799">Topoisomerase</keyword>
<dbReference type="Gene3D" id="3.30.66.10">
    <property type="entry name" value="DNA topoisomerase I domain"/>
    <property type="match status" value="1"/>
</dbReference>
<dbReference type="Pfam" id="PF01028">
    <property type="entry name" value="Topoisom_I"/>
    <property type="match status" value="1"/>
</dbReference>
<dbReference type="Proteomes" id="UP000284407">
    <property type="component" value="Unassembled WGS sequence"/>
</dbReference>
<dbReference type="InterPro" id="IPR049331">
    <property type="entry name" value="Top1B_N_bact"/>
</dbReference>
<dbReference type="EMBL" id="RAQK01000001">
    <property type="protein sequence ID" value="RKE97673.1"/>
    <property type="molecule type" value="Genomic_DNA"/>
</dbReference>
<dbReference type="GO" id="GO:0006265">
    <property type="term" value="P:DNA topological change"/>
    <property type="evidence" value="ECO:0007669"/>
    <property type="project" value="InterPro"/>
</dbReference>
<dbReference type="PRINTS" id="PR00416">
    <property type="entry name" value="EUTPISMRASEI"/>
</dbReference>
<comment type="similarity">
    <text evidence="2">Belongs to the type IB topoisomerase family.</text>
</comment>
<dbReference type="STRING" id="1443111.Z949_360"/>
<keyword evidence="10" id="KW-1185">Reference proteome</keyword>
<evidence type="ECO:0000256" key="6">
    <source>
        <dbReference type="ARBA" id="ARBA00023235"/>
    </source>
</evidence>
<organism evidence="9 10">
    <name type="scientific">Sulfitobacter guttiformis</name>
    <dbReference type="NCBI Taxonomy" id="74349"/>
    <lineage>
        <taxon>Bacteria</taxon>
        <taxon>Pseudomonadati</taxon>
        <taxon>Pseudomonadota</taxon>
        <taxon>Alphaproteobacteria</taxon>
        <taxon>Rhodobacterales</taxon>
        <taxon>Roseobacteraceae</taxon>
        <taxon>Sulfitobacter</taxon>
    </lineage>
</organism>
<dbReference type="SUPFAM" id="SSF55869">
    <property type="entry name" value="DNA topoisomerase I domain"/>
    <property type="match status" value="1"/>
</dbReference>
<dbReference type="InterPro" id="IPR035447">
    <property type="entry name" value="DNA_topo_I_N_sf"/>
</dbReference>
<dbReference type="SUPFAM" id="SSF56349">
    <property type="entry name" value="DNA breaking-rejoining enzymes"/>
    <property type="match status" value="1"/>
</dbReference>